<proteinExistence type="predicted"/>
<organism evidence="3 4">
    <name type="scientific">Aspergillus minisclerotigenes</name>
    <dbReference type="NCBI Taxonomy" id="656917"/>
    <lineage>
        <taxon>Eukaryota</taxon>
        <taxon>Fungi</taxon>
        <taxon>Dikarya</taxon>
        <taxon>Ascomycota</taxon>
        <taxon>Pezizomycotina</taxon>
        <taxon>Eurotiomycetes</taxon>
        <taxon>Eurotiomycetidae</taxon>
        <taxon>Eurotiales</taxon>
        <taxon>Aspergillaceae</taxon>
        <taxon>Aspergillus</taxon>
        <taxon>Aspergillus subgen. Circumdati</taxon>
    </lineage>
</organism>
<keyword evidence="4" id="KW-1185">Reference proteome</keyword>
<reference evidence="3 4" key="1">
    <citation type="submission" date="2019-04" db="EMBL/GenBank/DDBJ databases">
        <title>Fungal friends and foes A comparative genomics study of 23 Aspergillus species from section Flavi.</title>
        <authorList>
            <consortium name="DOE Joint Genome Institute"/>
            <person name="Kjaerbolling I."/>
            <person name="Vesth T.C."/>
            <person name="Frisvad J.C."/>
            <person name="Nybo J.L."/>
            <person name="Theobald S."/>
            <person name="Kildgaard S."/>
            <person name="Petersen T.I."/>
            <person name="Kuo A."/>
            <person name="Sato A."/>
            <person name="Lyhne E.K."/>
            <person name="Kogle M.E."/>
            <person name="Wiebenga A."/>
            <person name="Kun R.S."/>
            <person name="Lubbers R.J."/>
            <person name="Makela M.R."/>
            <person name="Barry K."/>
            <person name="Chovatia M."/>
            <person name="Clum A."/>
            <person name="Daum C."/>
            <person name="Haridas S."/>
            <person name="He G."/>
            <person name="LaButti K."/>
            <person name="Lipzen A."/>
            <person name="Mondo S."/>
            <person name="Pangilinan J."/>
            <person name="Riley R."/>
            <person name="Salamov A."/>
            <person name="Simmons B.A."/>
            <person name="Magnuson J.K."/>
            <person name="Henrissat B."/>
            <person name="Mortensen U.H."/>
            <person name="Larsen T.O."/>
            <person name="De vries R.P."/>
            <person name="Grigoriev I.V."/>
            <person name="Machida M."/>
            <person name="Baker S.E."/>
            <person name="Andersen M.R."/>
        </authorList>
    </citation>
    <scope>NUCLEOTIDE SEQUENCE [LARGE SCALE GENOMIC DNA]</scope>
    <source>
        <strain evidence="3 4">CBS 117635</strain>
    </source>
</reference>
<evidence type="ECO:0000256" key="1">
    <source>
        <dbReference type="SAM" id="MobiDB-lite"/>
    </source>
</evidence>
<accession>A0A5N6JBY8</accession>
<evidence type="ECO:0000256" key="2">
    <source>
        <dbReference type="SAM" id="SignalP"/>
    </source>
</evidence>
<feature type="signal peptide" evidence="2">
    <location>
        <begin position="1"/>
        <end position="20"/>
    </location>
</feature>
<dbReference type="AlphaFoldDB" id="A0A5N6JBY8"/>
<feature type="region of interest" description="Disordered" evidence="1">
    <location>
        <begin position="42"/>
        <end position="95"/>
    </location>
</feature>
<evidence type="ECO:0000313" key="3">
    <source>
        <dbReference type="EMBL" id="KAB8276178.1"/>
    </source>
</evidence>
<sequence length="318" mass="35157">MAKYFWVIILLAFPNCHVLAAAISAPEVYEDGLSERVDSTAISDMAEESPRQLDIRSDTEPSTTAGFPDAPIDQTSDKEVGDPETPTTHTDEPRLFMDMLSAEDGSGELGYAIASDTGNMRRSPPNVGKCISDVRSTIDSCKRKVNDDVSACKQKQKDAVASCKNDAQKKIADCKKQAGDRVNKCKEDVKREIDECKQSAGRSIDRCKKNPLKRPVCELQRPILYAECERRRTKISQCEAEGRPATTACEAKRPGLMASCEANRINVPKCEFGRCRTPCCEAARLGERLCRLPLPIPRVRAQVTSFQKNCMDTKCKGL</sequence>
<protein>
    <submittedName>
        <fullName evidence="3">Uncharacterized protein</fullName>
    </submittedName>
</protein>
<dbReference type="Proteomes" id="UP000326289">
    <property type="component" value="Unassembled WGS sequence"/>
</dbReference>
<feature type="chain" id="PRO_5024920598" evidence="2">
    <location>
        <begin position="21"/>
        <end position="318"/>
    </location>
</feature>
<name>A0A5N6JBY8_9EURO</name>
<feature type="compositionally biased region" description="Basic and acidic residues" evidence="1">
    <location>
        <begin position="48"/>
        <end position="59"/>
    </location>
</feature>
<evidence type="ECO:0000313" key="4">
    <source>
        <dbReference type="Proteomes" id="UP000326289"/>
    </source>
</evidence>
<dbReference type="EMBL" id="ML732778">
    <property type="protein sequence ID" value="KAB8276178.1"/>
    <property type="molecule type" value="Genomic_DNA"/>
</dbReference>
<keyword evidence="2" id="KW-0732">Signal</keyword>
<gene>
    <name evidence="3" type="ORF">BDV30DRAFT_206804</name>
</gene>